<dbReference type="SUPFAM" id="SSF49899">
    <property type="entry name" value="Concanavalin A-like lectins/glucanases"/>
    <property type="match status" value="1"/>
</dbReference>
<accession>A0ABU9C720</accession>
<evidence type="ECO:0000256" key="5">
    <source>
        <dbReference type="SAM" id="MobiDB-lite"/>
    </source>
</evidence>
<dbReference type="SUPFAM" id="SSF75005">
    <property type="entry name" value="Arabinanase/levansucrase/invertase"/>
    <property type="match status" value="1"/>
</dbReference>
<feature type="domain" description="Beta-xylosidase C-terminal Concanavalin A-like" evidence="7">
    <location>
        <begin position="362"/>
        <end position="530"/>
    </location>
</feature>
<evidence type="ECO:0000313" key="9">
    <source>
        <dbReference type="Proteomes" id="UP001379945"/>
    </source>
</evidence>
<evidence type="ECO:0000313" key="8">
    <source>
        <dbReference type="EMBL" id="MEK8046222.1"/>
    </source>
</evidence>
<keyword evidence="2 4" id="KW-0378">Hydrolase</keyword>
<keyword evidence="9" id="KW-1185">Reference proteome</keyword>
<feature type="region of interest" description="Disordered" evidence="5">
    <location>
        <begin position="24"/>
        <end position="55"/>
    </location>
</feature>
<name>A0ABU9C720_9BURK</name>
<dbReference type="PANTHER" id="PTHR42812">
    <property type="entry name" value="BETA-XYLOSIDASE"/>
    <property type="match status" value="1"/>
</dbReference>
<dbReference type="InterPro" id="IPR051795">
    <property type="entry name" value="Glycosyl_Hydrlase_43"/>
</dbReference>
<dbReference type="InterPro" id="IPR013320">
    <property type="entry name" value="ConA-like_dom_sf"/>
</dbReference>
<keyword evidence="3 4" id="KW-0326">Glycosidase</keyword>
<evidence type="ECO:0000256" key="2">
    <source>
        <dbReference type="ARBA" id="ARBA00022801"/>
    </source>
</evidence>
<dbReference type="Proteomes" id="UP001379945">
    <property type="component" value="Unassembled WGS sequence"/>
</dbReference>
<dbReference type="InterPro" id="IPR006710">
    <property type="entry name" value="Glyco_hydro_43"/>
</dbReference>
<dbReference type="EMBL" id="JBBUTI010000005">
    <property type="protein sequence ID" value="MEK8046222.1"/>
    <property type="molecule type" value="Genomic_DNA"/>
</dbReference>
<evidence type="ECO:0000256" key="6">
    <source>
        <dbReference type="SAM" id="SignalP"/>
    </source>
</evidence>
<dbReference type="Gene3D" id="2.60.120.200">
    <property type="match status" value="1"/>
</dbReference>
<feature type="chain" id="PRO_5047417515" evidence="6">
    <location>
        <begin position="24"/>
        <end position="543"/>
    </location>
</feature>
<comment type="similarity">
    <text evidence="1 4">Belongs to the glycosyl hydrolase 43 family.</text>
</comment>
<dbReference type="Pfam" id="PF04616">
    <property type="entry name" value="Glyco_hydro_43"/>
    <property type="match status" value="1"/>
</dbReference>
<sequence>MWTRRRLAMTLGSGLASVMTAEAGAKAVKPGPQNPPQHAPQKPPDWSRTPEGSRQADLGNGHYLNPILAGDHPDPTVLKDGSDYYMTFSSFQAYPGAVIWHSRDLLNWTPIVAALTCPIGTVWAMDLIKHEGRFFIYIPVLQDKGTALYVIWADHIQGPWSEPVDLRIPGCIDPGHVVGEDGRRYLFVNGGRRVRLTADGLAADGPLESNAWQPWQYPADWEVEMFAPEGPKLLRRNGWFYLISAVGGTAGPATSHMVTVSRSRSVHGPWGHCPHNPVVRTRDISEPWWSRGHASVVEGPKGDWWMVYHGYENGFRTLGRQALLEPVEWTADGWLRARGGRLDRPLPAPGGKGNAVNPPGLSDDFSRSRHGLQWAFHAPAADESSRLRHADGGLVIRGKGVSPIDCSPYCCIAGDRSYEITVDLELRGDVVGGLLLFYDERGHTGLGFTRGEMRTFGYGQEHTWMREAMTVSRVRIHLRNRDNVLRWRYSLDGGATWRDHGWQMEVSGLHHNVFGGFLSLRPAIFSAGNGELVARDFQYRGLR</sequence>
<keyword evidence="6" id="KW-0732">Signal</keyword>
<feature type="signal peptide" evidence="6">
    <location>
        <begin position="1"/>
        <end position="23"/>
    </location>
</feature>
<evidence type="ECO:0000256" key="1">
    <source>
        <dbReference type="ARBA" id="ARBA00009865"/>
    </source>
</evidence>
<dbReference type="Gene3D" id="2.115.10.20">
    <property type="entry name" value="Glycosyl hydrolase domain, family 43"/>
    <property type="match status" value="1"/>
</dbReference>
<dbReference type="InterPro" id="IPR041542">
    <property type="entry name" value="GH43_C2"/>
</dbReference>
<dbReference type="RefSeq" id="WP_341398511.1">
    <property type="nucleotide sequence ID" value="NZ_JBBUTI010000005.1"/>
</dbReference>
<dbReference type="InterPro" id="IPR023296">
    <property type="entry name" value="Glyco_hydro_beta-prop_sf"/>
</dbReference>
<evidence type="ECO:0000256" key="3">
    <source>
        <dbReference type="ARBA" id="ARBA00023295"/>
    </source>
</evidence>
<comment type="caution">
    <text evidence="8">The sequence shown here is derived from an EMBL/GenBank/DDBJ whole genome shotgun (WGS) entry which is preliminary data.</text>
</comment>
<dbReference type="PANTHER" id="PTHR42812:SF2">
    <property type="entry name" value="XYLOSIDASE_ARABINOSIDASE"/>
    <property type="match status" value="1"/>
</dbReference>
<gene>
    <name evidence="8" type="ORF">AACH00_07710</name>
</gene>
<feature type="compositionally biased region" description="Pro residues" evidence="5">
    <location>
        <begin position="32"/>
        <end position="43"/>
    </location>
</feature>
<proteinExistence type="inferred from homology"/>
<reference evidence="8 9" key="1">
    <citation type="submission" date="2024-04" db="EMBL/GenBank/DDBJ databases">
        <title>Novel species of the genus Ideonella isolated from streams.</title>
        <authorList>
            <person name="Lu H."/>
        </authorList>
    </citation>
    <scope>NUCLEOTIDE SEQUENCE [LARGE SCALE GENOMIC DNA]</scope>
    <source>
        <strain evidence="8 9">LYT19W</strain>
    </source>
</reference>
<protein>
    <submittedName>
        <fullName evidence="8">Family 43 glycosylhydrolase</fullName>
    </submittedName>
</protein>
<organism evidence="8 9">
    <name type="scientific">Ideonella margarita</name>
    <dbReference type="NCBI Taxonomy" id="2984191"/>
    <lineage>
        <taxon>Bacteria</taxon>
        <taxon>Pseudomonadati</taxon>
        <taxon>Pseudomonadota</taxon>
        <taxon>Betaproteobacteria</taxon>
        <taxon>Burkholderiales</taxon>
        <taxon>Sphaerotilaceae</taxon>
        <taxon>Ideonella</taxon>
    </lineage>
</organism>
<evidence type="ECO:0000259" key="7">
    <source>
        <dbReference type="Pfam" id="PF17851"/>
    </source>
</evidence>
<dbReference type="CDD" id="cd09002">
    <property type="entry name" value="GH43_XYL-like"/>
    <property type="match status" value="1"/>
</dbReference>
<dbReference type="Pfam" id="PF17851">
    <property type="entry name" value="GH43_C2"/>
    <property type="match status" value="1"/>
</dbReference>
<evidence type="ECO:0000256" key="4">
    <source>
        <dbReference type="RuleBase" id="RU361187"/>
    </source>
</evidence>